<feature type="compositionally biased region" description="Low complexity" evidence="1">
    <location>
        <begin position="35"/>
        <end position="69"/>
    </location>
</feature>
<keyword evidence="3" id="KW-1185">Reference proteome</keyword>
<evidence type="ECO:0000256" key="1">
    <source>
        <dbReference type="SAM" id="MobiDB-lite"/>
    </source>
</evidence>
<evidence type="ECO:0000313" key="2">
    <source>
        <dbReference type="EMBL" id="VAI03049.1"/>
    </source>
</evidence>
<dbReference type="AlphaFoldDB" id="A0A9R0SY31"/>
<feature type="region of interest" description="Disordered" evidence="1">
    <location>
        <begin position="1"/>
        <end position="85"/>
    </location>
</feature>
<dbReference type="EMBL" id="LT934118">
    <property type="protein sequence ID" value="VAI03049.1"/>
    <property type="molecule type" value="Genomic_DNA"/>
</dbReference>
<sequence length="150" mass="16187">MPSLYLHTSSTSTAKNWSLPRAATRPDLMQRGRRSPPLAASPRCAPSASAPRLAGTPARVPETAPTPTARPRHTCDANRRPLPPRTIHATASADLRAPHFGAPVATSSDRVAPCRRQIDEPLDGVPECQIPRCLRPPRANRRAAQPTALF</sequence>
<gene>
    <name evidence="2" type="ORF">TRITD_4Bv1G033920</name>
</gene>
<dbReference type="Proteomes" id="UP000324705">
    <property type="component" value="Chromosome 4B"/>
</dbReference>
<dbReference type="Gramene" id="TRITD4Bv1G033920.1">
    <property type="protein sequence ID" value="TRITD4Bv1G033920.1"/>
    <property type="gene ID" value="TRITD4Bv1G033920"/>
</dbReference>
<reference evidence="2 3" key="1">
    <citation type="submission" date="2017-09" db="EMBL/GenBank/DDBJ databases">
        <authorList>
            <consortium name="International Durum Wheat Genome Sequencing Consortium (IDWGSC)"/>
            <person name="Milanesi L."/>
        </authorList>
    </citation>
    <scope>NUCLEOTIDE SEQUENCE [LARGE SCALE GENOMIC DNA]</scope>
    <source>
        <strain evidence="3">cv. Svevo</strain>
    </source>
</reference>
<protein>
    <submittedName>
        <fullName evidence="2">Uncharacterized protein</fullName>
    </submittedName>
</protein>
<name>A0A9R0SY31_TRITD</name>
<accession>A0A9R0SY31</accession>
<organism evidence="2 3">
    <name type="scientific">Triticum turgidum subsp. durum</name>
    <name type="common">Durum wheat</name>
    <name type="synonym">Triticum durum</name>
    <dbReference type="NCBI Taxonomy" id="4567"/>
    <lineage>
        <taxon>Eukaryota</taxon>
        <taxon>Viridiplantae</taxon>
        <taxon>Streptophyta</taxon>
        <taxon>Embryophyta</taxon>
        <taxon>Tracheophyta</taxon>
        <taxon>Spermatophyta</taxon>
        <taxon>Magnoliopsida</taxon>
        <taxon>Liliopsida</taxon>
        <taxon>Poales</taxon>
        <taxon>Poaceae</taxon>
        <taxon>BOP clade</taxon>
        <taxon>Pooideae</taxon>
        <taxon>Triticodae</taxon>
        <taxon>Triticeae</taxon>
        <taxon>Triticinae</taxon>
        <taxon>Triticum</taxon>
    </lineage>
</organism>
<feature type="compositionally biased region" description="Polar residues" evidence="1">
    <location>
        <begin position="1"/>
        <end position="16"/>
    </location>
</feature>
<evidence type="ECO:0000313" key="3">
    <source>
        <dbReference type="Proteomes" id="UP000324705"/>
    </source>
</evidence>
<proteinExistence type="predicted"/>